<proteinExistence type="predicted"/>
<dbReference type="RefSeq" id="WP_079246560.1">
    <property type="nucleotide sequence ID" value="NZ_JARSYF010000075.1"/>
</dbReference>
<dbReference type="PANTHER" id="PTHR40051:SF1">
    <property type="entry name" value="YOLD-LIKE FAMILY PROTEIN"/>
    <property type="match status" value="1"/>
</dbReference>
<evidence type="ECO:0000313" key="2">
    <source>
        <dbReference type="Proteomes" id="UP000191057"/>
    </source>
</evidence>
<dbReference type="Pfam" id="PF08863">
    <property type="entry name" value="YolD"/>
    <property type="match status" value="1"/>
</dbReference>
<accession>A0A9W3XM80</accession>
<organism evidence="1 2">
    <name type="scientific">Bacillus thuringiensis</name>
    <dbReference type="NCBI Taxonomy" id="1428"/>
    <lineage>
        <taxon>Bacteria</taxon>
        <taxon>Bacillati</taxon>
        <taxon>Bacillota</taxon>
        <taxon>Bacilli</taxon>
        <taxon>Bacillales</taxon>
        <taxon>Bacillaceae</taxon>
        <taxon>Bacillus</taxon>
        <taxon>Bacillus cereus group</taxon>
    </lineage>
</organism>
<dbReference type="PANTHER" id="PTHR40051">
    <property type="entry name" value="IG HYPOTHETICAL 15966"/>
    <property type="match status" value="1"/>
</dbReference>
<keyword evidence="1" id="KW-0614">Plasmid</keyword>
<evidence type="ECO:0000313" key="1">
    <source>
        <dbReference type="EMBL" id="AQY42566.1"/>
    </source>
</evidence>
<protein>
    <submittedName>
        <fullName evidence="1">3-oxoacyl-ACP synthase</fullName>
    </submittedName>
</protein>
<geneLocation type="plasmid" evidence="1 2">
    <name>unnamed3</name>
</geneLocation>
<dbReference type="Proteomes" id="UP000191057">
    <property type="component" value="Plasmid unnamed3"/>
</dbReference>
<dbReference type="InterPro" id="IPR014962">
    <property type="entry name" value="YolD"/>
</dbReference>
<name>A0A9W3XM80_BACTU</name>
<dbReference type="EMBL" id="CP020005">
    <property type="protein sequence ID" value="AQY42566.1"/>
    <property type="molecule type" value="Genomic_DNA"/>
</dbReference>
<gene>
    <name evidence="1" type="ORF">B4918_32255</name>
</gene>
<dbReference type="AlphaFoldDB" id="A0A9W3XM80"/>
<sequence length="83" mass="9761">MLEDQNKVNKPILTNASKERIQQSLQQSLQYNEEIFLSYYRNGYLHHLYITVTSIDPGNKSIHCLDAYGSHVQFKFEELIDIK</sequence>
<reference evidence="1 2" key="1">
    <citation type="submission" date="2017-03" db="EMBL/GenBank/DDBJ databases">
        <title>Complete genome sequence of Bacillus thuringiensis L-7601, a novel melanin producing strain.</title>
        <authorList>
            <person name="Cai J."/>
            <person name="Cao Z."/>
            <person name="Tan T."/>
        </authorList>
    </citation>
    <scope>NUCLEOTIDE SEQUENCE [LARGE SCALE GENOMIC DNA]</scope>
    <source>
        <strain evidence="1 2">L-7601</strain>
        <plasmid evidence="1 2">unnamed3</plasmid>
    </source>
</reference>